<keyword evidence="4" id="KW-1185">Reference proteome</keyword>
<organism evidence="3 4">
    <name type="scientific">Clavelina lepadiformis</name>
    <name type="common">Light-bulb sea squirt</name>
    <name type="synonym">Ascidia lepadiformis</name>
    <dbReference type="NCBI Taxonomy" id="159417"/>
    <lineage>
        <taxon>Eukaryota</taxon>
        <taxon>Metazoa</taxon>
        <taxon>Chordata</taxon>
        <taxon>Tunicata</taxon>
        <taxon>Ascidiacea</taxon>
        <taxon>Aplousobranchia</taxon>
        <taxon>Clavelinidae</taxon>
        <taxon>Clavelina</taxon>
    </lineage>
</organism>
<comment type="caution">
    <text evidence="3">The sequence shown here is derived from an EMBL/GenBank/DDBJ whole genome shotgun (WGS) entry which is preliminary data.</text>
</comment>
<feature type="chain" id="PRO_5045632321" evidence="2">
    <location>
        <begin position="20"/>
        <end position="535"/>
    </location>
</feature>
<feature type="signal peptide" evidence="2">
    <location>
        <begin position="1"/>
        <end position="19"/>
    </location>
</feature>
<reference evidence="3 4" key="1">
    <citation type="submission" date="2024-02" db="EMBL/GenBank/DDBJ databases">
        <authorList>
            <person name="Daric V."/>
            <person name="Darras S."/>
        </authorList>
    </citation>
    <scope>NUCLEOTIDE SEQUENCE [LARGE SCALE GENOMIC DNA]</scope>
</reference>
<dbReference type="PANTHER" id="PTHR21562:SF122">
    <property type="entry name" value="PALMITOLEOYL-PROTEIN CARBOXYLESTERASE NOTUM"/>
    <property type="match status" value="1"/>
</dbReference>
<dbReference type="Pfam" id="PF03283">
    <property type="entry name" value="PAE"/>
    <property type="match status" value="1"/>
</dbReference>
<name>A0ABP0G8I7_CLALP</name>
<dbReference type="Proteomes" id="UP001642483">
    <property type="component" value="Unassembled WGS sequence"/>
</dbReference>
<evidence type="ECO:0000313" key="3">
    <source>
        <dbReference type="EMBL" id="CAK8688133.1"/>
    </source>
</evidence>
<gene>
    <name evidence="3" type="ORF">CVLEPA_LOCUS20166</name>
</gene>
<dbReference type="EMBL" id="CAWYQH010000108">
    <property type="protein sequence ID" value="CAK8688133.1"/>
    <property type="molecule type" value="Genomic_DNA"/>
</dbReference>
<evidence type="ECO:0000256" key="2">
    <source>
        <dbReference type="SAM" id="SignalP"/>
    </source>
</evidence>
<protein>
    <submittedName>
        <fullName evidence="3">Uncharacterized protein</fullName>
    </submittedName>
</protein>
<sequence length="535" mass="59922">MIFASFNIALTVIIALTSALPSQHNRRSVPGVGDQPEVVVRGRLEEERRQLNGETNLGAECINFSQPKMGLFKLTGRDSAKCNDGTDAGYYLLRRPSSRKWVIYLQGGWYCADEESCKLRMAQIPSLTGSASWRNCKTGDGIISTSSTVNPHLYDANMIYIPYCSSDVWSGTVRNRILGDMAFSFMGSAIVEQVVRRLIHNHGMLEATSVVMAGSSAGGTGVLLNIDRVQRVLTSAEIDVRVRGVVDSAWYLLRPDMENDNYCRGVTACSPVAMLKRGVHLWRPNMPPGCLNQQKSLISMNSPRSSMRNKSWKCFFGHVVYPHIKADVFVVQMLFDEVQFLSDRVSVWQFPGPITQLQSYIYKLYRDVKASLIDVGGVFASSCVGHAILTSSDWSEVAISHVRLPDAIQCWELRHGGTSEQPTNNRPEAQTRPDFYDTINETSDVIMPEGSQMYQEYYYEEAHLDPDTCQDKVIDPCSLPHCNPSCPPLYHPNSYREINAVQLNRDYLGIDISSMAGQLNMSVNELLRMMSDVYD</sequence>
<keyword evidence="2" id="KW-0732">Signal</keyword>
<proteinExistence type="inferred from homology"/>
<comment type="similarity">
    <text evidence="1">Belongs to the pectinacetylesterase family. Notum subfamily.</text>
</comment>
<accession>A0ABP0G8I7</accession>
<dbReference type="PANTHER" id="PTHR21562">
    <property type="entry name" value="NOTUM-RELATED"/>
    <property type="match status" value="1"/>
</dbReference>
<dbReference type="InterPro" id="IPR004963">
    <property type="entry name" value="PAE/NOTUM"/>
</dbReference>
<evidence type="ECO:0000313" key="4">
    <source>
        <dbReference type="Proteomes" id="UP001642483"/>
    </source>
</evidence>
<evidence type="ECO:0000256" key="1">
    <source>
        <dbReference type="ARBA" id="ARBA00010213"/>
    </source>
</evidence>